<protein>
    <submittedName>
        <fullName evidence="2">Uncharacterized protein</fullName>
    </submittedName>
</protein>
<proteinExistence type="predicted"/>
<sequence length="623" mass="72793">MADFDFLYDSYDTLPIKTIESHQTAILSCIDKFEAGHGECALIHALIHSRRLQPALEYLKQQISTETEQMKSNISQLYNNCEEKHTRCALLSCIAESSRFKEIEELGFDCTEYDLKYAKQRASEGTFSILTNSVEQQGTVRVSQIKSLRDSLEQLSSEKSIDAKSQPSPEALLVSEVITQNYISKSIETEKMFIGKKDNDRIPINQISFFNGELRNRFSSTTYLYEQCMKTCGYVMSLSSFRLCTQNITLPMSRIDECEHCLRYEFLKRRLQQKKQLNEKELEELKNIELHKEHALIQRQAYIHKINNPNPKELVLVIDFAEDFTLCREQTQTGTSHFDHQNVTFLNMVAYRQDGKFSRNFLSETVNHDSRIVIECLQDFFEKEKMDKIESISIISDNGPHFKSKQLIDYIFSPNNAYLKNLTIEYIFFVERHGKSACDSDIGETKRTLYQYLPPAGIGDINELQTFLEEKCKRSAFPKEFLIHHDDDNFEGKIIELDNIRTYLYFARFGSSKEAYSYAYPLYGAKQKVRINLDEKDHENKIRRHSKQQEKVAETVTSDFTLKITSVRDEMMKDPIQDIQEEIPIPQMVKRKRRRVDDDFDDESSEVQAMAYAQQMKENKYKK</sequence>
<dbReference type="PANTHER" id="PTHR46601">
    <property type="entry name" value="ULP_PROTEASE DOMAIN-CONTAINING PROTEIN"/>
    <property type="match status" value="1"/>
</dbReference>
<organism evidence="2 3">
    <name type="scientific">Streblomastix strix</name>
    <dbReference type="NCBI Taxonomy" id="222440"/>
    <lineage>
        <taxon>Eukaryota</taxon>
        <taxon>Metamonada</taxon>
        <taxon>Preaxostyla</taxon>
        <taxon>Oxymonadida</taxon>
        <taxon>Streblomastigidae</taxon>
        <taxon>Streblomastix</taxon>
    </lineage>
</organism>
<dbReference type="Proteomes" id="UP000324800">
    <property type="component" value="Unassembled WGS sequence"/>
</dbReference>
<reference evidence="2 3" key="1">
    <citation type="submission" date="2019-03" db="EMBL/GenBank/DDBJ databases">
        <title>Single cell metagenomics reveals metabolic interactions within the superorganism composed of flagellate Streblomastix strix and complex community of Bacteroidetes bacteria on its surface.</title>
        <authorList>
            <person name="Treitli S.C."/>
            <person name="Kolisko M."/>
            <person name="Husnik F."/>
            <person name="Keeling P."/>
            <person name="Hampl V."/>
        </authorList>
    </citation>
    <scope>NUCLEOTIDE SEQUENCE [LARGE SCALE GENOMIC DNA]</scope>
    <source>
        <strain evidence="2">ST1C</strain>
    </source>
</reference>
<keyword evidence="1" id="KW-0175">Coiled coil</keyword>
<evidence type="ECO:0000256" key="1">
    <source>
        <dbReference type="SAM" id="Coils"/>
    </source>
</evidence>
<feature type="coiled-coil region" evidence="1">
    <location>
        <begin position="264"/>
        <end position="291"/>
    </location>
</feature>
<dbReference type="AlphaFoldDB" id="A0A5J4VUB0"/>
<comment type="caution">
    <text evidence="2">The sequence shown here is derived from an EMBL/GenBank/DDBJ whole genome shotgun (WGS) entry which is preliminary data.</text>
</comment>
<gene>
    <name evidence="2" type="ORF">EZS28_018296</name>
</gene>
<dbReference type="PANTHER" id="PTHR46601:SF1">
    <property type="entry name" value="ADF-H DOMAIN-CONTAINING PROTEIN"/>
    <property type="match status" value="1"/>
</dbReference>
<evidence type="ECO:0000313" key="3">
    <source>
        <dbReference type="Proteomes" id="UP000324800"/>
    </source>
</evidence>
<accession>A0A5J4VUB0</accession>
<evidence type="ECO:0000313" key="2">
    <source>
        <dbReference type="EMBL" id="KAA6386177.1"/>
    </source>
</evidence>
<name>A0A5J4VUB0_9EUKA</name>
<dbReference type="EMBL" id="SNRW01004930">
    <property type="protein sequence ID" value="KAA6386177.1"/>
    <property type="molecule type" value="Genomic_DNA"/>
</dbReference>